<gene>
    <name evidence="3" type="ORF">BT63DRAFT_380510</name>
</gene>
<dbReference type="Proteomes" id="UP000799302">
    <property type="component" value="Unassembled WGS sequence"/>
</dbReference>
<organism evidence="3 4">
    <name type="scientific">Microthyrium microscopicum</name>
    <dbReference type="NCBI Taxonomy" id="703497"/>
    <lineage>
        <taxon>Eukaryota</taxon>
        <taxon>Fungi</taxon>
        <taxon>Dikarya</taxon>
        <taxon>Ascomycota</taxon>
        <taxon>Pezizomycotina</taxon>
        <taxon>Dothideomycetes</taxon>
        <taxon>Dothideomycetes incertae sedis</taxon>
        <taxon>Microthyriales</taxon>
        <taxon>Microthyriaceae</taxon>
        <taxon>Microthyrium</taxon>
    </lineage>
</organism>
<dbReference type="Pfam" id="PF00022">
    <property type="entry name" value="Actin"/>
    <property type="match status" value="1"/>
</dbReference>
<dbReference type="EMBL" id="MU004247">
    <property type="protein sequence ID" value="KAF2663154.1"/>
    <property type="molecule type" value="Genomic_DNA"/>
</dbReference>
<keyword evidence="4" id="KW-1185">Reference proteome</keyword>
<protein>
    <submittedName>
        <fullName evidence="3">Actin-like ATPase domain-containing protein</fullName>
    </submittedName>
</protein>
<sequence>MTSITPSDGRRITVNRSRPSAVSAHATSPHTPLSRSVSGSLYNSPTATAFRVDDENHLVIELGARSIRVGFAGESRPRCHLYYSPDQLRRIGDYRQYAPDYDARSRKRKRGEEHWARDGYELWRPDLRDTDLSFVGERLERLLREVEATYLMLDSRARKVSLVAGAQLPRPLLEVALAGLFGVLQTPTVTLFPASIMAVVGAGLRAALVVDIGWAETVVSAVYEYREVATGRTVRAGRALTWAMSKILDDDEELTVEDAEDILIRSGWCLSDSTPTGMEKEMVTIEIGEYSYEISRKELAEPIEQVFFAQDSKTGHSDDHDKSLAAVAYDVLLHLPLDVRKLCISRIIITGGPSSIPGLKSRLLQELNSFINAYGWNPVRNYGSVYRTASKPDTIPTQASTQITIPLEPTKITESTTKPSPELPVPAVPAHLAPQEPDFVRAKSASRVGPSPISGVVRGVHSLGAWTGASLLASLRTRGLAEIERDKFLAGGLTGLLNVKQPAGKQGVGERRSWSLAAWT</sequence>
<dbReference type="Gene3D" id="3.90.640.10">
    <property type="entry name" value="Actin, Chain A, domain 4"/>
    <property type="match status" value="1"/>
</dbReference>
<evidence type="ECO:0000313" key="3">
    <source>
        <dbReference type="EMBL" id="KAF2663154.1"/>
    </source>
</evidence>
<dbReference type="AlphaFoldDB" id="A0A6A6TWX8"/>
<feature type="compositionally biased region" description="Polar residues" evidence="2">
    <location>
        <begin position="14"/>
        <end position="40"/>
    </location>
</feature>
<evidence type="ECO:0000256" key="2">
    <source>
        <dbReference type="SAM" id="MobiDB-lite"/>
    </source>
</evidence>
<comment type="similarity">
    <text evidence="1">Belongs to the actin family.</text>
</comment>
<dbReference type="InterPro" id="IPR004000">
    <property type="entry name" value="Actin"/>
</dbReference>
<feature type="region of interest" description="Disordered" evidence="2">
    <location>
        <begin position="1"/>
        <end position="40"/>
    </location>
</feature>
<reference evidence="3" key="1">
    <citation type="journal article" date="2020" name="Stud. Mycol.">
        <title>101 Dothideomycetes genomes: a test case for predicting lifestyles and emergence of pathogens.</title>
        <authorList>
            <person name="Haridas S."/>
            <person name="Albert R."/>
            <person name="Binder M."/>
            <person name="Bloem J."/>
            <person name="Labutti K."/>
            <person name="Salamov A."/>
            <person name="Andreopoulos B."/>
            <person name="Baker S."/>
            <person name="Barry K."/>
            <person name="Bills G."/>
            <person name="Bluhm B."/>
            <person name="Cannon C."/>
            <person name="Castanera R."/>
            <person name="Culley D."/>
            <person name="Daum C."/>
            <person name="Ezra D."/>
            <person name="Gonzalez J."/>
            <person name="Henrissat B."/>
            <person name="Kuo A."/>
            <person name="Liang C."/>
            <person name="Lipzen A."/>
            <person name="Lutzoni F."/>
            <person name="Magnuson J."/>
            <person name="Mondo S."/>
            <person name="Nolan M."/>
            <person name="Ohm R."/>
            <person name="Pangilinan J."/>
            <person name="Park H.-J."/>
            <person name="Ramirez L."/>
            <person name="Alfaro M."/>
            <person name="Sun H."/>
            <person name="Tritt A."/>
            <person name="Yoshinaga Y."/>
            <person name="Zwiers L.-H."/>
            <person name="Turgeon B."/>
            <person name="Goodwin S."/>
            <person name="Spatafora J."/>
            <person name="Crous P."/>
            <person name="Grigoriev I."/>
        </authorList>
    </citation>
    <scope>NUCLEOTIDE SEQUENCE</scope>
    <source>
        <strain evidence="3">CBS 115976</strain>
    </source>
</reference>
<dbReference type="PANTHER" id="PTHR11937">
    <property type="entry name" value="ACTIN"/>
    <property type="match status" value="1"/>
</dbReference>
<dbReference type="SUPFAM" id="SSF53067">
    <property type="entry name" value="Actin-like ATPase domain"/>
    <property type="match status" value="2"/>
</dbReference>
<accession>A0A6A6TWX8</accession>
<name>A0A6A6TWX8_9PEZI</name>
<dbReference type="InterPro" id="IPR043129">
    <property type="entry name" value="ATPase_NBD"/>
</dbReference>
<evidence type="ECO:0000256" key="1">
    <source>
        <dbReference type="RuleBase" id="RU000487"/>
    </source>
</evidence>
<dbReference type="SMART" id="SM00268">
    <property type="entry name" value="ACTIN"/>
    <property type="match status" value="1"/>
</dbReference>
<proteinExistence type="inferred from homology"/>
<evidence type="ECO:0000313" key="4">
    <source>
        <dbReference type="Proteomes" id="UP000799302"/>
    </source>
</evidence>
<dbReference type="OrthoDB" id="337660at2759"/>
<dbReference type="Gene3D" id="3.30.420.40">
    <property type="match status" value="2"/>
</dbReference>